<organism evidence="1 2">
    <name type="scientific">Hymenobacter montanus</name>
    <dbReference type="NCBI Taxonomy" id="2771359"/>
    <lineage>
        <taxon>Bacteria</taxon>
        <taxon>Pseudomonadati</taxon>
        <taxon>Bacteroidota</taxon>
        <taxon>Cytophagia</taxon>
        <taxon>Cytophagales</taxon>
        <taxon>Hymenobacteraceae</taxon>
        <taxon>Hymenobacter</taxon>
    </lineage>
</organism>
<dbReference type="AlphaFoldDB" id="A0A927BA19"/>
<name>A0A927BA19_9BACT</name>
<dbReference type="EMBL" id="JACXAD010000001">
    <property type="protein sequence ID" value="MBD2766354.1"/>
    <property type="molecule type" value="Genomic_DNA"/>
</dbReference>
<protein>
    <submittedName>
        <fullName evidence="1">Baseplate J/gp47 family protein</fullName>
    </submittedName>
</protein>
<evidence type="ECO:0000313" key="2">
    <source>
        <dbReference type="Proteomes" id="UP000612233"/>
    </source>
</evidence>
<dbReference type="Proteomes" id="UP000612233">
    <property type="component" value="Unassembled WGS sequence"/>
</dbReference>
<evidence type="ECO:0000313" key="1">
    <source>
        <dbReference type="EMBL" id="MBD2766354.1"/>
    </source>
</evidence>
<proteinExistence type="predicted"/>
<dbReference type="RefSeq" id="WP_191003182.1">
    <property type="nucleotide sequence ID" value="NZ_JACXAD010000001.1"/>
</dbReference>
<comment type="caution">
    <text evidence="1">The sequence shown here is derived from an EMBL/GenBank/DDBJ whole genome shotgun (WGS) entry which is preliminary data.</text>
</comment>
<gene>
    <name evidence="1" type="ORF">IC235_00430</name>
</gene>
<accession>A0A927BA19</accession>
<sequence length="1214" mass="132665">MASDCTQNTDPLKLVREGTSQPQRMLAALDPASAPVNERTPAHGMVFAQAYARYLRYDAGTGQPPSAGETWEKFFADDVSVQLALAAVQDVEQYKIRNTEAFGFLNNLDHQSDAPALKRQLSYLFSAVGTLATRLDALQATLPTDIGLKGLLLNLIQSQLATGLGRLIAYHKGATALNLLDEAAIPAEISILGGPVVSFQQVRSAGLSRAWLPTGAAGWASYEAGLAEDRAVYGTGSDFERINRLATHNLFTTVFDQFLKVYARVAAEGRAALEASLSNWDGHEPHYALFLAFLRLREYARQETNTLTQRHLDFYYRDILRLREKPAEPSHAHLLLELARHVEAHLLKKGELFKAGKDALGRDAFFASDQNLVANSARVAALKTVYRHGSEPPGSGWLDGPDPAGRFYAAPIANSEDGRGAELSSTPGSWHPFHHKVYVDGKLVGIDMPTAEVGFAVASHYLWLAEGDRTITLDFAAGGYFPDLATDVVCAMTGATGWFEKPATKFRTEAGYLRLTLALTGADPAVVAYNPKTHGYTFATDLPLLLVKLRQQPTRYRYSQLQDAQLTEIKLQVTVRGLRSLAVANDFGVVDTAKPFQPFGASPGAGSTLIIGSVEAFQKSLTRASVDVTWQSAPAPYKTSPAVAVDFLVAGKWADSGARMVLQATTFELAGLNGTVVDRPNPRPTEAYHTGSRQSFARLRLTGDFGQSQFQRDLLAYVKTPPPVVGTPPVPPAGPFMSALALNYEATQLIALNSADAGQFEQRAGRFFHLAPFGQAEQHPYLQTNPGTLPLLPRFRHRNTADPKLPANQPVEHEAEFYIGLASLAPPQNLALLFQVADGTADPRTQKPVPHLHWSYLRRNEWVAFSREAVDDTTGELTRSGIVTLAIPRDATADNTLLPGGLHWLRVAVAEKSEAVCQLLLVATQAVRVTFADRGNDPAFPAQSTPAGTITKLAQPAAAIKKVAQPFDSFGGRGGEAPAAFYTRVSERLRHKDRAVAFWDYEHLVLEAFPQLYQVKCLNHTHYEPSADGAGIYRELAPGHVTLVAIPSQQFRNPRTPLQPYTSLGLLQEIADFLQPRLSCFVKLHVRNPEFEEVSVRFRVRLREGFDETFSLTQLQQALTRFLSPWAFANGTGPSFGGKIYKSVLINFVEDQPSVDYVTDFQLFHPASGPGDRAEVVASKAISILVSVPARQHSILVINPAEEEAPREQCPCQA</sequence>
<keyword evidence="2" id="KW-1185">Reference proteome</keyword>
<reference evidence="1" key="1">
    <citation type="submission" date="2020-09" db="EMBL/GenBank/DDBJ databases">
        <authorList>
            <person name="Kim M.K."/>
        </authorList>
    </citation>
    <scope>NUCLEOTIDE SEQUENCE</scope>
    <source>
        <strain evidence="1">BT664</strain>
    </source>
</reference>